<dbReference type="Proteomes" id="UP000279457">
    <property type="component" value="Unassembled WGS sequence"/>
</dbReference>
<dbReference type="AlphaFoldDB" id="A0A3N6SFF0"/>
<evidence type="ECO:0000313" key="2">
    <source>
        <dbReference type="Proteomes" id="UP000279457"/>
    </source>
</evidence>
<dbReference type="RefSeq" id="WP_124231634.1">
    <property type="nucleotide sequence ID" value="NZ_RHHM01000001.1"/>
</dbReference>
<dbReference type="OrthoDB" id="5187352at2"/>
<accession>A0A3N6SFF0</accession>
<dbReference type="SUPFAM" id="SSF52540">
    <property type="entry name" value="P-loop containing nucleoside triphosphate hydrolases"/>
    <property type="match status" value="1"/>
</dbReference>
<name>A0A3N6SFF0_9GAMM</name>
<protein>
    <submittedName>
        <fullName evidence="1">AAA family ATPase</fullName>
    </submittedName>
</protein>
<proteinExistence type="predicted"/>
<dbReference type="InterPro" id="IPR027417">
    <property type="entry name" value="P-loop_NTPase"/>
</dbReference>
<sequence>MRKLIFIYGPPAVGKLTVSRLLMKKMEAILFHNHMTYDLAMELLAPDSEFSTIRRFACQLRLDAITRLFEESARELITTFCYEGNSDNWYIEEIKRVCTEHGITPFFVQLCSDDTHLLNRVENADRRQFGKVNTQGKLREILKNCDYGNAIDATHHRTFYTSSLAPQQVVERLMHWFYPS</sequence>
<dbReference type="EMBL" id="RHHM01000001">
    <property type="protein sequence ID" value="RQM40200.1"/>
    <property type="molecule type" value="Genomic_DNA"/>
</dbReference>
<gene>
    <name evidence="1" type="ORF">EB241_02635</name>
</gene>
<dbReference type="Gene3D" id="3.40.50.300">
    <property type="entry name" value="P-loop containing nucleotide triphosphate hydrolases"/>
    <property type="match status" value="1"/>
</dbReference>
<keyword evidence="2" id="KW-1185">Reference proteome</keyword>
<organism evidence="1 2">
    <name type="scientific">Erwinia psidii</name>
    <dbReference type="NCBI Taxonomy" id="69224"/>
    <lineage>
        <taxon>Bacteria</taxon>
        <taxon>Pseudomonadati</taxon>
        <taxon>Pseudomonadota</taxon>
        <taxon>Gammaproteobacteria</taxon>
        <taxon>Enterobacterales</taxon>
        <taxon>Erwiniaceae</taxon>
        <taxon>Erwinia</taxon>
    </lineage>
</organism>
<reference evidence="1 2" key="1">
    <citation type="submission" date="2018-10" db="EMBL/GenBank/DDBJ databases">
        <title>Draft genome sequence for the type isolate of Erwinia psidii, agent causal of bacterial blight in guava (Psidium guajava) and wilt and die-back of Eucalyptus spp.</title>
        <authorList>
            <person name="Hermenegildo P.S."/>
            <person name="Santos S.A."/>
            <person name="Guimaraes L.M.S."/>
            <person name="Vidigal P.M.P."/>
            <person name="Pereira I.C."/>
            <person name="Badel J.L."/>
            <person name="Alfenas-Zerbini P."/>
            <person name="Ferreira M.A.S.V."/>
            <person name="Alfenas A.C."/>
        </authorList>
    </citation>
    <scope>NUCLEOTIDE SEQUENCE [LARGE SCALE GENOMIC DNA]</scope>
    <source>
        <strain evidence="1 2">IBSBF 435</strain>
    </source>
</reference>
<comment type="caution">
    <text evidence="1">The sequence shown here is derived from an EMBL/GenBank/DDBJ whole genome shotgun (WGS) entry which is preliminary data.</text>
</comment>
<evidence type="ECO:0000313" key="1">
    <source>
        <dbReference type="EMBL" id="RQM40200.1"/>
    </source>
</evidence>